<proteinExistence type="inferred from homology"/>
<dbReference type="OrthoDB" id="408631at2759"/>
<evidence type="ECO:0000259" key="4">
    <source>
        <dbReference type="Pfam" id="PF00135"/>
    </source>
</evidence>
<keyword evidence="6" id="KW-1185">Reference proteome</keyword>
<dbReference type="GO" id="GO:0016787">
    <property type="term" value="F:hydrolase activity"/>
    <property type="evidence" value="ECO:0007669"/>
    <property type="project" value="UniProtKB-KW"/>
</dbReference>
<dbReference type="Pfam" id="PF00135">
    <property type="entry name" value="COesterase"/>
    <property type="match status" value="1"/>
</dbReference>
<evidence type="ECO:0000256" key="1">
    <source>
        <dbReference type="ARBA" id="ARBA00005964"/>
    </source>
</evidence>
<dbReference type="GeneID" id="10026288"/>
<evidence type="ECO:0000256" key="3">
    <source>
        <dbReference type="RuleBase" id="RU361235"/>
    </source>
</evidence>
<feature type="domain" description="Carboxylesterase type B" evidence="4">
    <location>
        <begin position="78"/>
        <end position="319"/>
    </location>
</feature>
<protein>
    <recommendedName>
        <fullName evidence="3">Carboxylic ester hydrolase</fullName>
        <ecNumber evidence="3">3.1.1.-</ecNumber>
    </recommendedName>
</protein>
<organism evidence="6">
    <name type="scientific">Arthroderma gypseum (strain ATCC MYA-4604 / CBS 118893)</name>
    <name type="common">Microsporum gypseum</name>
    <dbReference type="NCBI Taxonomy" id="535722"/>
    <lineage>
        <taxon>Eukaryota</taxon>
        <taxon>Fungi</taxon>
        <taxon>Dikarya</taxon>
        <taxon>Ascomycota</taxon>
        <taxon>Pezizomycotina</taxon>
        <taxon>Eurotiomycetes</taxon>
        <taxon>Eurotiomycetidae</taxon>
        <taxon>Onygenales</taxon>
        <taxon>Arthrodermataceae</taxon>
        <taxon>Nannizzia</taxon>
    </lineage>
</organism>
<comment type="similarity">
    <text evidence="1 3">Belongs to the type-B carboxylesterase/lipase family.</text>
</comment>
<dbReference type="HOGENOM" id="CLU_006586_10_5_1"/>
<dbReference type="AlphaFoldDB" id="E4V1W9"/>
<dbReference type="InParanoid" id="E4V1W9"/>
<feature type="signal peptide" evidence="3">
    <location>
        <begin position="1"/>
        <end position="19"/>
    </location>
</feature>
<dbReference type="Proteomes" id="UP000002669">
    <property type="component" value="Unassembled WGS sequence"/>
</dbReference>
<dbReference type="EMBL" id="DS989827">
    <property type="protein sequence ID" value="EFR04034.1"/>
    <property type="molecule type" value="Genomic_DNA"/>
</dbReference>
<dbReference type="VEuPathDB" id="FungiDB:MGYG_07040"/>
<evidence type="ECO:0000313" key="5">
    <source>
        <dbReference type="EMBL" id="EFR04034.1"/>
    </source>
</evidence>
<dbReference type="PANTHER" id="PTHR11559">
    <property type="entry name" value="CARBOXYLESTERASE"/>
    <property type="match status" value="1"/>
</dbReference>
<reference evidence="6" key="1">
    <citation type="journal article" date="2012" name="MBio">
        <title>Comparative genome analysis of Trichophyton rubrum and related dermatophytes reveals candidate genes involved in infection.</title>
        <authorList>
            <person name="Martinez D.A."/>
            <person name="Oliver B.G."/>
            <person name="Graeser Y."/>
            <person name="Goldberg J.M."/>
            <person name="Li W."/>
            <person name="Martinez-Rossi N.M."/>
            <person name="Monod M."/>
            <person name="Shelest E."/>
            <person name="Barton R.C."/>
            <person name="Birch E."/>
            <person name="Brakhage A.A."/>
            <person name="Chen Z."/>
            <person name="Gurr S.J."/>
            <person name="Heiman D."/>
            <person name="Heitman J."/>
            <person name="Kosti I."/>
            <person name="Rossi A."/>
            <person name="Saif S."/>
            <person name="Samalova M."/>
            <person name="Saunders C.W."/>
            <person name="Shea T."/>
            <person name="Summerbell R.C."/>
            <person name="Xu J."/>
            <person name="Young S."/>
            <person name="Zeng Q."/>
            <person name="Birren B.W."/>
            <person name="Cuomo C.A."/>
            <person name="White T.C."/>
        </authorList>
    </citation>
    <scope>NUCLEOTIDE SEQUENCE [LARGE SCALE GENOMIC DNA]</scope>
    <source>
        <strain evidence="6">ATCC MYA-4604 / CBS 118893</strain>
    </source>
</reference>
<dbReference type="Gene3D" id="3.40.50.1820">
    <property type="entry name" value="alpha/beta hydrolase"/>
    <property type="match status" value="1"/>
</dbReference>
<dbReference type="SUPFAM" id="SSF53474">
    <property type="entry name" value="alpha/beta-Hydrolases"/>
    <property type="match status" value="1"/>
</dbReference>
<dbReference type="InterPro" id="IPR029058">
    <property type="entry name" value="AB_hydrolase_fold"/>
</dbReference>
<dbReference type="OMA" id="KFIFVIS"/>
<accession>E4V1W9</accession>
<dbReference type="InterPro" id="IPR002018">
    <property type="entry name" value="CarbesteraseB"/>
</dbReference>
<feature type="chain" id="PRO_5005128064" description="Carboxylic ester hydrolase" evidence="3">
    <location>
        <begin position="20"/>
        <end position="483"/>
    </location>
</feature>
<dbReference type="InterPro" id="IPR019826">
    <property type="entry name" value="Carboxylesterase_B_AS"/>
</dbReference>
<evidence type="ECO:0000256" key="2">
    <source>
        <dbReference type="ARBA" id="ARBA00022801"/>
    </source>
</evidence>
<keyword evidence="3" id="KW-0732">Signal</keyword>
<gene>
    <name evidence="5" type="ORF">MGYG_07040</name>
</gene>
<dbReference type="eggNOG" id="KOG1516">
    <property type="taxonomic scope" value="Eukaryota"/>
</dbReference>
<dbReference type="EC" id="3.1.1.-" evidence="3"/>
<dbReference type="PROSITE" id="PS00122">
    <property type="entry name" value="CARBOXYLESTERASE_B_1"/>
    <property type="match status" value="1"/>
</dbReference>
<keyword evidence="2 3" id="KW-0378">Hydrolase</keyword>
<name>E4V1W9_ARTGP</name>
<evidence type="ECO:0000313" key="6">
    <source>
        <dbReference type="Proteomes" id="UP000002669"/>
    </source>
</evidence>
<dbReference type="InterPro" id="IPR050309">
    <property type="entry name" value="Type-B_Carboxylest/Lipase"/>
</dbReference>
<sequence>MFILTVGILALLAFVDLLAFPDFLSIQRCARATPGFLNSFHPCTWGMPSISPHIINYTTSGVAVAKYNNIRFAHLPVPEGIKEGDNVPVIHWVFGGSYSFGSKDAGDGTVNPEGLFDMFHQSHEKFIFVISNYRLGLYGWMSSPKEDMTANVGLHDAFAGLNWTKKYISRFGGDPERITIAGQSAGGGIVTLMLTAYGGASELPFSQAIVLSPDLMPRRDVALQREDVYNEVLKVTNCANLACLRTASSDVLKIANHRLIVETPIGPGEMCFGPGIGFAPFVDGDIIPEAPIILFEQGKFNKKVQRVITGNTPLEGKGMTMDSDMPEAFPKLVRFYFPTAGDETIRRIKKLFPFPADEPKRLAWDWITSVVFACHASSLAKAYGDNGYRFVMSIPPGTHGLDLSYFFFVNNETTPVASPDVVRQTQIYLHQFLYGESIWPPYSPRFRIMDIVEHGFEFKTDPWVANQICPTLFDIIKDAENAN</sequence>
<dbReference type="RefSeq" id="XP_003171042.1">
    <property type="nucleotide sequence ID" value="XM_003170994.1"/>
</dbReference>